<feature type="domain" description="CHASE" evidence="13">
    <location>
        <begin position="72"/>
        <end position="245"/>
    </location>
</feature>
<dbReference type="InterPro" id="IPR036097">
    <property type="entry name" value="HisK_dim/P_sf"/>
</dbReference>
<feature type="transmembrane region" description="Helical" evidence="11">
    <location>
        <begin position="321"/>
        <end position="341"/>
    </location>
</feature>
<keyword evidence="10 11" id="KW-0472">Membrane</keyword>
<evidence type="ECO:0000313" key="14">
    <source>
        <dbReference type="EMBL" id="OEJ74964.1"/>
    </source>
</evidence>
<keyword evidence="7 14" id="KW-0418">Kinase</keyword>
<dbReference type="OrthoDB" id="524708at2"/>
<dbReference type="Gene3D" id="3.30.450.350">
    <property type="entry name" value="CHASE domain"/>
    <property type="match status" value="1"/>
</dbReference>
<dbReference type="PROSITE" id="PS50109">
    <property type="entry name" value="HIS_KIN"/>
    <property type="match status" value="1"/>
</dbReference>
<feature type="domain" description="Histidine kinase" evidence="12">
    <location>
        <begin position="364"/>
        <end position="575"/>
    </location>
</feature>
<evidence type="ECO:0000256" key="2">
    <source>
        <dbReference type="ARBA" id="ARBA00004370"/>
    </source>
</evidence>
<comment type="caution">
    <text evidence="14">The sequence shown here is derived from an EMBL/GenBank/DDBJ whole genome shotgun (WGS) entry which is preliminary data.</text>
</comment>
<dbReference type="PROSITE" id="PS50839">
    <property type="entry name" value="CHASE"/>
    <property type="match status" value="1"/>
</dbReference>
<dbReference type="SMART" id="SM00387">
    <property type="entry name" value="HATPase_c"/>
    <property type="match status" value="1"/>
</dbReference>
<protein>
    <recommendedName>
        <fullName evidence="3">histidine kinase</fullName>
        <ecNumber evidence="3">2.7.13.3</ecNumber>
    </recommendedName>
</protein>
<dbReference type="AlphaFoldDB" id="A0A1E5QK49"/>
<keyword evidence="5" id="KW-0808">Transferase</keyword>
<dbReference type="SUPFAM" id="SSF47384">
    <property type="entry name" value="Homodimeric domain of signal transducing histidine kinase"/>
    <property type="match status" value="1"/>
</dbReference>
<evidence type="ECO:0000259" key="12">
    <source>
        <dbReference type="PROSITE" id="PS50109"/>
    </source>
</evidence>
<dbReference type="InterPro" id="IPR003661">
    <property type="entry name" value="HisK_dim/P_dom"/>
</dbReference>
<dbReference type="Gene3D" id="3.30.565.10">
    <property type="entry name" value="Histidine kinase-like ATPase, C-terminal domain"/>
    <property type="match status" value="1"/>
</dbReference>
<dbReference type="PANTHER" id="PTHR43711:SF26">
    <property type="entry name" value="SENSOR HISTIDINE KINASE RCSC"/>
    <property type="match status" value="1"/>
</dbReference>
<accession>A0A1E5QK49</accession>
<dbReference type="Gene3D" id="1.10.287.130">
    <property type="match status" value="1"/>
</dbReference>
<dbReference type="SUPFAM" id="SSF55874">
    <property type="entry name" value="ATPase domain of HSP90 chaperone/DNA topoisomerase II/histidine kinase"/>
    <property type="match status" value="1"/>
</dbReference>
<proteinExistence type="predicted"/>
<dbReference type="PRINTS" id="PR00344">
    <property type="entry name" value="BCTRLSENSOR"/>
</dbReference>
<keyword evidence="6 11" id="KW-0812">Transmembrane</keyword>
<evidence type="ECO:0000256" key="5">
    <source>
        <dbReference type="ARBA" id="ARBA00022679"/>
    </source>
</evidence>
<keyword evidence="8 11" id="KW-1133">Transmembrane helix</keyword>
<dbReference type="InterPro" id="IPR005467">
    <property type="entry name" value="His_kinase_dom"/>
</dbReference>
<dbReference type="InterPro" id="IPR004358">
    <property type="entry name" value="Sig_transdc_His_kin-like_C"/>
</dbReference>
<evidence type="ECO:0000256" key="10">
    <source>
        <dbReference type="ARBA" id="ARBA00023136"/>
    </source>
</evidence>
<dbReference type="EC" id="2.7.13.3" evidence="3"/>
<evidence type="ECO:0000256" key="4">
    <source>
        <dbReference type="ARBA" id="ARBA00022553"/>
    </source>
</evidence>
<dbReference type="PANTHER" id="PTHR43711">
    <property type="entry name" value="TWO-COMPONENT HISTIDINE KINASE"/>
    <property type="match status" value="1"/>
</dbReference>
<dbReference type="Pfam" id="PF03924">
    <property type="entry name" value="CHASE"/>
    <property type="match status" value="1"/>
</dbReference>
<reference evidence="14" key="1">
    <citation type="submission" date="2016-09" db="EMBL/GenBank/DDBJ databases">
        <title>Draft genome of thermotolerant cyanobacterium Desertifilum sp. strain IPPAS B-1220.</title>
        <authorList>
            <person name="Sinetova M.A."/>
            <person name="Bolakhan K."/>
            <person name="Zayadan B.K."/>
            <person name="Mironov K.S."/>
            <person name="Ustinova V."/>
            <person name="Kupriyanova E.V."/>
            <person name="Sidorov R.A."/>
            <person name="Skrypnik A.N."/>
            <person name="Gogoleva N.E."/>
            <person name="Gogolev Y.V."/>
            <person name="Los D.A."/>
        </authorList>
    </citation>
    <scope>NUCLEOTIDE SEQUENCE [LARGE SCALE GENOMIC DNA]</scope>
    <source>
        <strain evidence="14">IPPAS B-1220</strain>
    </source>
</reference>
<dbReference type="InterPro" id="IPR036890">
    <property type="entry name" value="HATPase_C_sf"/>
</dbReference>
<dbReference type="EMBL" id="MJGC01000058">
    <property type="protein sequence ID" value="OEJ74964.1"/>
    <property type="molecule type" value="Genomic_DNA"/>
</dbReference>
<dbReference type="InterPro" id="IPR003594">
    <property type="entry name" value="HATPase_dom"/>
</dbReference>
<sequence length="575" mass="64653">MRGVTHSLRLGVTLTVGLGLSSLAALFVGRWETASQQTRFQRQIENLTTALQRSLNRYTDVLAFLGDYYGVVPGQVQRQDFANFVARSLSTYPGIQALEWAPLVQHAERLDFERRIQAEGYPNFQITQLSEGNRLIRSSDRPYYIPVTYVVPFASNEAAFGFDLNSNPARAIAIASAKDNGEITATGRIRLVQEQRDQFGFLVLFPLYQTSTLPDELTTRRQQFQGFLVGVFRVSNVVEESLQDLDYDIDFGLYDQSASLSQQFLGGYDAIARTVTTSERPQADSSLCPTPAYCTRSLTVGQRQWQVRFSPSANYTFNSAYGVPLTLLIGMGLTAGLILYLHQLNRELEQTKTLSNLKQRFFSMASHELRTPLSTILLSAESLQINRHQLSEEQKEINIQRIYLTAKRMSQQIADLLTLTRAEVGKLDFHPELLEIDLFCQQILDEMEFQQRIAFSSHCPNTKAFWDKKLVRSLLTNLLSNAVKYSPDDCLVQFTVRCTDQNAILEICDRGIGIPLADRSRIQDAFYRGSNVGSIPGSGLGLAVVKTCIELHRGEWHIESQAGEGTTITVKLPLE</sequence>
<dbReference type="GO" id="GO:0000155">
    <property type="term" value="F:phosphorelay sensor kinase activity"/>
    <property type="evidence" value="ECO:0007669"/>
    <property type="project" value="InterPro"/>
</dbReference>
<dbReference type="CDD" id="cd00082">
    <property type="entry name" value="HisKA"/>
    <property type="match status" value="1"/>
</dbReference>
<evidence type="ECO:0000256" key="7">
    <source>
        <dbReference type="ARBA" id="ARBA00022777"/>
    </source>
</evidence>
<dbReference type="SMART" id="SM01079">
    <property type="entry name" value="CHASE"/>
    <property type="match status" value="1"/>
</dbReference>
<evidence type="ECO:0000256" key="3">
    <source>
        <dbReference type="ARBA" id="ARBA00012438"/>
    </source>
</evidence>
<evidence type="ECO:0000256" key="11">
    <source>
        <dbReference type="SAM" id="Phobius"/>
    </source>
</evidence>
<name>A0A1E5QK49_9CYAN</name>
<dbReference type="InterPro" id="IPR050736">
    <property type="entry name" value="Sensor_HK_Regulatory"/>
</dbReference>
<keyword evidence="9" id="KW-0902">Two-component regulatory system</keyword>
<evidence type="ECO:0000256" key="8">
    <source>
        <dbReference type="ARBA" id="ARBA00022989"/>
    </source>
</evidence>
<dbReference type="SMART" id="SM00388">
    <property type="entry name" value="HisKA"/>
    <property type="match status" value="1"/>
</dbReference>
<dbReference type="GO" id="GO:0016020">
    <property type="term" value="C:membrane"/>
    <property type="evidence" value="ECO:0007669"/>
    <property type="project" value="UniProtKB-SubCell"/>
</dbReference>
<dbReference type="Pfam" id="PF02518">
    <property type="entry name" value="HATPase_c"/>
    <property type="match status" value="1"/>
</dbReference>
<keyword evidence="4" id="KW-0597">Phosphoprotein</keyword>
<gene>
    <name evidence="14" type="ORF">BH720_11900</name>
</gene>
<dbReference type="InterPro" id="IPR006189">
    <property type="entry name" value="CHASE_dom"/>
</dbReference>
<evidence type="ECO:0000256" key="1">
    <source>
        <dbReference type="ARBA" id="ARBA00000085"/>
    </source>
</evidence>
<comment type="catalytic activity">
    <reaction evidence="1">
        <text>ATP + protein L-histidine = ADP + protein N-phospho-L-histidine.</text>
        <dbReference type="EC" id="2.7.13.3"/>
    </reaction>
</comment>
<dbReference type="STRING" id="1781255.BH720_11900"/>
<dbReference type="CDD" id="cd00075">
    <property type="entry name" value="HATPase"/>
    <property type="match status" value="1"/>
</dbReference>
<dbReference type="InterPro" id="IPR042240">
    <property type="entry name" value="CHASE_sf"/>
</dbReference>
<evidence type="ECO:0000259" key="13">
    <source>
        <dbReference type="PROSITE" id="PS50839"/>
    </source>
</evidence>
<evidence type="ECO:0000256" key="9">
    <source>
        <dbReference type="ARBA" id="ARBA00023012"/>
    </source>
</evidence>
<evidence type="ECO:0000256" key="6">
    <source>
        <dbReference type="ARBA" id="ARBA00022692"/>
    </source>
</evidence>
<dbReference type="Pfam" id="PF00512">
    <property type="entry name" value="HisKA"/>
    <property type="match status" value="1"/>
</dbReference>
<organism evidence="14">
    <name type="scientific">Desertifilum tharense IPPAS B-1220</name>
    <dbReference type="NCBI Taxonomy" id="1781255"/>
    <lineage>
        <taxon>Bacteria</taxon>
        <taxon>Bacillati</taxon>
        <taxon>Cyanobacteriota</taxon>
        <taxon>Cyanophyceae</taxon>
        <taxon>Desertifilales</taxon>
        <taxon>Desertifilaceae</taxon>
        <taxon>Desertifilum</taxon>
    </lineage>
</organism>
<comment type="subcellular location">
    <subcellularLocation>
        <location evidence="2">Membrane</location>
    </subcellularLocation>
</comment>